<proteinExistence type="predicted"/>
<dbReference type="Proteomes" id="UP000234331">
    <property type="component" value="Unassembled WGS sequence"/>
</dbReference>
<keyword evidence="2" id="KW-0472">Membrane</keyword>
<evidence type="ECO:0000313" key="3">
    <source>
        <dbReference type="EMBL" id="SNQ46641.1"/>
    </source>
</evidence>
<protein>
    <submittedName>
        <fullName evidence="3">Uncharacterized protein</fullName>
    </submittedName>
</protein>
<evidence type="ECO:0000256" key="1">
    <source>
        <dbReference type="SAM" id="MobiDB-lite"/>
    </source>
</evidence>
<name>A0A2I2KLU9_9ACTN</name>
<reference evidence="3 4" key="1">
    <citation type="submission" date="2017-06" db="EMBL/GenBank/DDBJ databases">
        <authorList>
            <person name="Kim H.J."/>
            <person name="Triplett B.A."/>
        </authorList>
    </citation>
    <scope>NUCLEOTIDE SEQUENCE [LARGE SCALE GENOMIC DNA]</scope>
    <source>
        <strain evidence="3">FRACA_ARgP5</strain>
    </source>
</reference>
<keyword evidence="2" id="KW-0812">Transmembrane</keyword>
<evidence type="ECO:0000256" key="2">
    <source>
        <dbReference type="SAM" id="Phobius"/>
    </source>
</evidence>
<evidence type="ECO:0000313" key="4">
    <source>
        <dbReference type="Proteomes" id="UP000234331"/>
    </source>
</evidence>
<keyword evidence="4" id="KW-1185">Reference proteome</keyword>
<sequence>MVGRFAGRSVEGVTVNQSATGGVLAAQELLAAEEHSAGGLGLLIVVGLLAASAVLFVFLSKSLRRMRANVASGQFLGVDSERLHEPVDPRQALRRRSAVLGGKAPVVEGEVVEGAAAASDGGGAKVELPAQPGPPSER</sequence>
<organism evidence="3 4">
    <name type="scientific">Frankia canadensis</name>
    <dbReference type="NCBI Taxonomy" id="1836972"/>
    <lineage>
        <taxon>Bacteria</taxon>
        <taxon>Bacillati</taxon>
        <taxon>Actinomycetota</taxon>
        <taxon>Actinomycetes</taxon>
        <taxon>Frankiales</taxon>
        <taxon>Frankiaceae</taxon>
        <taxon>Frankia</taxon>
    </lineage>
</organism>
<accession>A0A2I2KLU9</accession>
<gene>
    <name evidence="3" type="ORF">FRACA_150013</name>
</gene>
<dbReference type="AlphaFoldDB" id="A0A2I2KLU9"/>
<keyword evidence="2" id="KW-1133">Transmembrane helix</keyword>
<feature type="transmembrane region" description="Helical" evidence="2">
    <location>
        <begin position="37"/>
        <end position="59"/>
    </location>
</feature>
<feature type="region of interest" description="Disordered" evidence="1">
    <location>
        <begin position="115"/>
        <end position="138"/>
    </location>
</feature>
<dbReference type="EMBL" id="FZMO01000057">
    <property type="protein sequence ID" value="SNQ46641.1"/>
    <property type="molecule type" value="Genomic_DNA"/>
</dbReference>